<accession>A0A328YUF9</accession>
<gene>
    <name evidence="2" type="ORF">CLV55_102118</name>
</gene>
<reference evidence="2 3" key="1">
    <citation type="submission" date="2018-06" db="EMBL/GenBank/DDBJ databases">
        <title>Genomic Encyclopedia of Archaeal and Bacterial Type Strains, Phase II (KMG-II): from individual species to whole genera.</title>
        <authorList>
            <person name="Goeker M."/>
        </authorList>
    </citation>
    <scope>NUCLEOTIDE SEQUENCE [LARGE SCALE GENOMIC DNA]</scope>
    <source>
        <strain evidence="2 3">DSM 25663</strain>
    </source>
</reference>
<keyword evidence="1" id="KW-0812">Transmembrane</keyword>
<evidence type="ECO:0000313" key="2">
    <source>
        <dbReference type="EMBL" id="RAR74187.1"/>
    </source>
</evidence>
<feature type="transmembrane region" description="Helical" evidence="1">
    <location>
        <begin position="51"/>
        <end position="68"/>
    </location>
</feature>
<keyword evidence="3" id="KW-1185">Reference proteome</keyword>
<keyword evidence="1" id="KW-0472">Membrane</keyword>
<organism evidence="2 3">
    <name type="scientific">Flavobacterium aciduliphilum</name>
    <dbReference type="NCBI Taxonomy" id="1101402"/>
    <lineage>
        <taxon>Bacteria</taxon>
        <taxon>Pseudomonadati</taxon>
        <taxon>Bacteroidota</taxon>
        <taxon>Flavobacteriia</taxon>
        <taxon>Flavobacteriales</taxon>
        <taxon>Flavobacteriaceae</taxon>
        <taxon>Flavobacterium</taxon>
    </lineage>
</organism>
<name>A0A328YUF9_9FLAO</name>
<comment type="caution">
    <text evidence="2">The sequence shown here is derived from an EMBL/GenBank/DDBJ whole genome shotgun (WGS) entry which is preliminary data.</text>
</comment>
<proteinExistence type="predicted"/>
<keyword evidence="1" id="KW-1133">Transmembrane helix</keyword>
<evidence type="ECO:0000313" key="3">
    <source>
        <dbReference type="Proteomes" id="UP000248840"/>
    </source>
</evidence>
<dbReference type="Proteomes" id="UP000248840">
    <property type="component" value="Unassembled WGS sequence"/>
</dbReference>
<dbReference type="EMBL" id="QLSZ01000002">
    <property type="protein sequence ID" value="RAR74187.1"/>
    <property type="molecule type" value="Genomic_DNA"/>
</dbReference>
<feature type="transmembrane region" description="Helical" evidence="1">
    <location>
        <begin position="18"/>
        <end position="39"/>
    </location>
</feature>
<evidence type="ECO:0000256" key="1">
    <source>
        <dbReference type="SAM" id="Phobius"/>
    </source>
</evidence>
<dbReference type="AlphaFoldDB" id="A0A328YUF9"/>
<sequence>MIHQFIDSYKKKSLKERFLLFIGILFFLIYLTLGTLIIFWKSLPLRMEYKYRIAFGILLIVYSFLRFLRFFNSTKDE</sequence>
<protein>
    <submittedName>
        <fullName evidence="2">Uncharacterized protein</fullName>
    </submittedName>
</protein>